<accession>A0ABW6VJ58</accession>
<gene>
    <name evidence="1" type="ORF">ACFY05_41975</name>
</gene>
<dbReference type="EMBL" id="JBIAXI010000049">
    <property type="protein sequence ID" value="MFF4779404.1"/>
    <property type="molecule type" value="Genomic_DNA"/>
</dbReference>
<dbReference type="RefSeq" id="WP_387348156.1">
    <property type="nucleotide sequence ID" value="NZ_JBIAXI010000049.1"/>
</dbReference>
<organism evidence="1 2">
    <name type="scientific">Microtetraspora fusca</name>
    <dbReference type="NCBI Taxonomy" id="1997"/>
    <lineage>
        <taxon>Bacteria</taxon>
        <taxon>Bacillati</taxon>
        <taxon>Actinomycetota</taxon>
        <taxon>Actinomycetes</taxon>
        <taxon>Streptosporangiales</taxon>
        <taxon>Streptosporangiaceae</taxon>
        <taxon>Microtetraspora</taxon>
    </lineage>
</organism>
<evidence type="ECO:0000313" key="1">
    <source>
        <dbReference type="EMBL" id="MFF4779404.1"/>
    </source>
</evidence>
<evidence type="ECO:0000313" key="2">
    <source>
        <dbReference type="Proteomes" id="UP001602119"/>
    </source>
</evidence>
<reference evidence="1 2" key="1">
    <citation type="submission" date="2024-10" db="EMBL/GenBank/DDBJ databases">
        <title>The Natural Products Discovery Center: Release of the First 8490 Sequenced Strains for Exploring Actinobacteria Biosynthetic Diversity.</title>
        <authorList>
            <person name="Kalkreuter E."/>
            <person name="Kautsar S.A."/>
            <person name="Yang D."/>
            <person name="Bader C.D."/>
            <person name="Teijaro C.N."/>
            <person name="Fluegel L."/>
            <person name="Davis C.M."/>
            <person name="Simpson J.R."/>
            <person name="Lauterbach L."/>
            <person name="Steele A.D."/>
            <person name="Gui C."/>
            <person name="Meng S."/>
            <person name="Li G."/>
            <person name="Viehrig K."/>
            <person name="Ye F."/>
            <person name="Su P."/>
            <person name="Kiefer A.F."/>
            <person name="Nichols A."/>
            <person name="Cepeda A.J."/>
            <person name="Yan W."/>
            <person name="Fan B."/>
            <person name="Jiang Y."/>
            <person name="Adhikari A."/>
            <person name="Zheng C.-J."/>
            <person name="Schuster L."/>
            <person name="Cowan T.M."/>
            <person name="Smanski M.J."/>
            <person name="Chevrette M.G."/>
            <person name="De Carvalho L.P.S."/>
            <person name="Shen B."/>
        </authorList>
    </citation>
    <scope>NUCLEOTIDE SEQUENCE [LARGE SCALE GENOMIC DNA]</scope>
    <source>
        <strain evidence="1 2">NPDC001281</strain>
    </source>
</reference>
<name>A0ABW6VJ58_MICFU</name>
<protein>
    <submittedName>
        <fullName evidence="1">Uncharacterized protein</fullName>
    </submittedName>
</protein>
<keyword evidence="2" id="KW-1185">Reference proteome</keyword>
<dbReference type="Proteomes" id="UP001602119">
    <property type="component" value="Unassembled WGS sequence"/>
</dbReference>
<proteinExistence type="predicted"/>
<comment type="caution">
    <text evidence="1">The sequence shown here is derived from an EMBL/GenBank/DDBJ whole genome shotgun (WGS) entry which is preliminary data.</text>
</comment>
<sequence length="106" mass="11603">MAHVCSAMTHPPLPAPVGGWQLPLVDDRVLYRADCVAELVPAVVVEVELADRHDLNVWADGADGEYVMLPDPNPNVLVELDGGYQVSTRQIRVAASPGWCWPHHDN</sequence>